<dbReference type="GO" id="GO:0044027">
    <property type="term" value="P:negative regulation of gene expression via chromosomal CpG island methylation"/>
    <property type="evidence" value="ECO:0000318"/>
    <property type="project" value="GO_Central"/>
</dbReference>
<dbReference type="InParanoid" id="A0A251RQZ9"/>
<dbReference type="SUPFAM" id="SSF53335">
    <property type="entry name" value="S-adenosyl-L-methionine-dependent methyltransferases"/>
    <property type="match status" value="1"/>
</dbReference>
<evidence type="ECO:0000256" key="4">
    <source>
        <dbReference type="ARBA" id="ARBA00022691"/>
    </source>
</evidence>
<dbReference type="PROSITE" id="PS51038">
    <property type="entry name" value="BAH"/>
    <property type="match status" value="1"/>
</dbReference>
<dbReference type="InterPro" id="IPR023779">
    <property type="entry name" value="Chromodomain_CS"/>
</dbReference>
<dbReference type="PANTHER" id="PTHR10629">
    <property type="entry name" value="CYTOSINE-SPECIFIC METHYLTRANSFERASE"/>
    <property type="match status" value="1"/>
</dbReference>
<feature type="region of interest" description="Disordered" evidence="11">
    <location>
        <begin position="425"/>
        <end position="546"/>
    </location>
</feature>
<protein>
    <recommendedName>
        <fullName evidence="10">Cytosine-specific methyltransferase</fullName>
        <ecNumber evidence="10">2.1.1.37</ecNumber>
    </recommendedName>
</protein>
<evidence type="ECO:0000256" key="7">
    <source>
        <dbReference type="ARBA" id="ARBA00047422"/>
    </source>
</evidence>
<feature type="compositionally biased region" description="Basic and acidic residues" evidence="11">
    <location>
        <begin position="515"/>
        <end position="528"/>
    </location>
</feature>
<name>A0A251RQZ9_HELAN</name>
<evidence type="ECO:0000256" key="6">
    <source>
        <dbReference type="ARBA" id="ARBA00023242"/>
    </source>
</evidence>
<evidence type="ECO:0000256" key="9">
    <source>
        <dbReference type="RuleBase" id="RU000416"/>
    </source>
</evidence>
<keyword evidence="3 8" id="KW-0808">Transferase</keyword>
<dbReference type="InterPro" id="IPR043151">
    <property type="entry name" value="BAH_sf"/>
</dbReference>
<feature type="compositionally biased region" description="Low complexity" evidence="11">
    <location>
        <begin position="429"/>
        <end position="440"/>
    </location>
</feature>
<evidence type="ECO:0000256" key="2">
    <source>
        <dbReference type="ARBA" id="ARBA00022603"/>
    </source>
</evidence>
<dbReference type="PROSITE" id="PS51679">
    <property type="entry name" value="SAM_MT_C5"/>
    <property type="match status" value="1"/>
</dbReference>
<dbReference type="Gene3D" id="3.40.50.150">
    <property type="entry name" value="Vaccinia Virus protein VP39"/>
    <property type="match status" value="2"/>
</dbReference>
<dbReference type="InterPro" id="IPR016197">
    <property type="entry name" value="Chromo-like_dom_sf"/>
</dbReference>
<keyword evidence="4 8" id="KW-0949">S-adenosyl-L-methionine</keyword>
<organism evidence="14 15">
    <name type="scientific">Helianthus annuus</name>
    <name type="common">Common sunflower</name>
    <dbReference type="NCBI Taxonomy" id="4232"/>
    <lineage>
        <taxon>Eukaryota</taxon>
        <taxon>Viridiplantae</taxon>
        <taxon>Streptophyta</taxon>
        <taxon>Embryophyta</taxon>
        <taxon>Tracheophyta</taxon>
        <taxon>Spermatophyta</taxon>
        <taxon>Magnoliopsida</taxon>
        <taxon>eudicotyledons</taxon>
        <taxon>Gunneridae</taxon>
        <taxon>Pentapetalae</taxon>
        <taxon>asterids</taxon>
        <taxon>campanulids</taxon>
        <taxon>Asterales</taxon>
        <taxon>Asteraceae</taxon>
        <taxon>Asteroideae</taxon>
        <taxon>Heliantheae alliance</taxon>
        <taxon>Heliantheae</taxon>
        <taxon>Helianthus</taxon>
    </lineage>
</organism>
<keyword evidence="5" id="KW-0238">DNA-binding</keyword>
<dbReference type="Pfam" id="PF00145">
    <property type="entry name" value="DNA_methylase"/>
    <property type="match status" value="1"/>
</dbReference>
<dbReference type="Pfam" id="PF00385">
    <property type="entry name" value="Chromo"/>
    <property type="match status" value="1"/>
</dbReference>
<dbReference type="SMART" id="SM00439">
    <property type="entry name" value="BAH"/>
    <property type="match status" value="1"/>
</dbReference>
<dbReference type="InterPro" id="IPR001025">
    <property type="entry name" value="BAH_dom"/>
</dbReference>
<dbReference type="GO" id="GO:0005634">
    <property type="term" value="C:nucleus"/>
    <property type="evidence" value="ECO:0000318"/>
    <property type="project" value="GO_Central"/>
</dbReference>
<dbReference type="EC" id="2.1.1.37" evidence="10"/>
<feature type="active site" evidence="8">
    <location>
        <position position="943"/>
    </location>
</feature>
<dbReference type="Gene3D" id="3.90.120.10">
    <property type="entry name" value="DNA Methylase, subunit A, domain 2"/>
    <property type="match status" value="1"/>
</dbReference>
<keyword evidence="15" id="KW-1185">Reference proteome</keyword>
<dbReference type="PROSITE" id="PS00094">
    <property type="entry name" value="C5_MTASE_1"/>
    <property type="match status" value="1"/>
</dbReference>
<keyword evidence="2 8" id="KW-0489">Methyltransferase</keyword>
<evidence type="ECO:0000256" key="1">
    <source>
        <dbReference type="ARBA" id="ARBA00004123"/>
    </source>
</evidence>
<dbReference type="PROSITE" id="PS00598">
    <property type="entry name" value="CHROMO_1"/>
    <property type="match status" value="1"/>
</dbReference>
<dbReference type="CDD" id="cd18635">
    <property type="entry name" value="CD_CMT3_like"/>
    <property type="match status" value="1"/>
</dbReference>
<dbReference type="GO" id="GO:0003677">
    <property type="term" value="F:DNA binding"/>
    <property type="evidence" value="ECO:0000318"/>
    <property type="project" value="GO_Central"/>
</dbReference>
<dbReference type="Pfam" id="PF01426">
    <property type="entry name" value="BAH"/>
    <property type="match status" value="1"/>
</dbReference>
<feature type="region of interest" description="Disordered" evidence="11">
    <location>
        <begin position="836"/>
        <end position="858"/>
    </location>
</feature>
<evidence type="ECO:0000313" key="14">
    <source>
        <dbReference type="EMBL" id="OTF86727.1"/>
    </source>
</evidence>
<dbReference type="NCBIfam" id="TIGR00675">
    <property type="entry name" value="dcm"/>
    <property type="match status" value="1"/>
</dbReference>
<dbReference type="Gene3D" id="2.30.30.490">
    <property type="match status" value="1"/>
</dbReference>
<dbReference type="GO" id="GO:0032259">
    <property type="term" value="P:methylation"/>
    <property type="evidence" value="ECO:0007669"/>
    <property type="project" value="UniProtKB-KW"/>
</dbReference>
<accession>A0A251RQZ9</accession>
<evidence type="ECO:0000256" key="11">
    <source>
        <dbReference type="SAM" id="MobiDB-lite"/>
    </source>
</evidence>
<evidence type="ECO:0000259" key="12">
    <source>
        <dbReference type="PROSITE" id="PS50013"/>
    </source>
</evidence>
<reference evidence="15" key="1">
    <citation type="journal article" date="2017" name="Nature">
        <title>The sunflower genome provides insights into oil metabolism, flowering and Asterid evolution.</title>
        <authorList>
            <person name="Badouin H."/>
            <person name="Gouzy J."/>
            <person name="Grassa C.J."/>
            <person name="Murat F."/>
            <person name="Staton S.E."/>
            <person name="Cottret L."/>
            <person name="Lelandais-Briere C."/>
            <person name="Owens G.L."/>
            <person name="Carrere S."/>
            <person name="Mayjonade B."/>
            <person name="Legrand L."/>
            <person name="Gill N."/>
            <person name="Kane N.C."/>
            <person name="Bowers J.E."/>
            <person name="Hubner S."/>
            <person name="Bellec A."/>
            <person name="Berard A."/>
            <person name="Berges H."/>
            <person name="Blanchet N."/>
            <person name="Boniface M.C."/>
            <person name="Brunel D."/>
            <person name="Catrice O."/>
            <person name="Chaidir N."/>
            <person name="Claudel C."/>
            <person name="Donnadieu C."/>
            <person name="Faraut T."/>
            <person name="Fievet G."/>
            <person name="Helmstetter N."/>
            <person name="King M."/>
            <person name="Knapp S.J."/>
            <person name="Lai Z."/>
            <person name="Le Paslier M.C."/>
            <person name="Lippi Y."/>
            <person name="Lorenzon L."/>
            <person name="Mandel J.R."/>
            <person name="Marage G."/>
            <person name="Marchand G."/>
            <person name="Marquand E."/>
            <person name="Bret-Mestries E."/>
            <person name="Morien E."/>
            <person name="Nambeesan S."/>
            <person name="Nguyen T."/>
            <person name="Pegot-Espagnet P."/>
            <person name="Pouilly N."/>
            <person name="Raftis F."/>
            <person name="Sallet E."/>
            <person name="Schiex T."/>
            <person name="Thomas J."/>
            <person name="Vandecasteele C."/>
            <person name="Vares D."/>
            <person name="Vear F."/>
            <person name="Vautrin S."/>
            <person name="Crespi M."/>
            <person name="Mangin B."/>
            <person name="Burke J.M."/>
            <person name="Salse J."/>
            <person name="Munos S."/>
            <person name="Vincourt P."/>
            <person name="Rieseberg L.H."/>
            <person name="Langlade N.B."/>
        </authorList>
    </citation>
    <scope>NUCLEOTIDE SEQUENCE [LARGE SCALE GENOMIC DNA]</scope>
    <source>
        <strain evidence="15">cv. SF193</strain>
    </source>
</reference>
<evidence type="ECO:0000256" key="3">
    <source>
        <dbReference type="ARBA" id="ARBA00022679"/>
    </source>
</evidence>
<dbReference type="InterPro" id="IPR001525">
    <property type="entry name" value="C5_MeTfrase"/>
</dbReference>
<dbReference type="InterPro" id="IPR029063">
    <property type="entry name" value="SAM-dependent_MTases_sf"/>
</dbReference>
<comment type="subcellular location">
    <subcellularLocation>
        <location evidence="1">Nucleus</location>
    </subcellularLocation>
</comment>
<evidence type="ECO:0000313" key="15">
    <source>
        <dbReference type="Proteomes" id="UP000215914"/>
    </source>
</evidence>
<dbReference type="PANTHER" id="PTHR10629:SF34">
    <property type="entry name" value="DNA (CYTOSINE-5)-METHYLTRANSFERASE CMT2"/>
    <property type="match status" value="1"/>
</dbReference>
<evidence type="ECO:0000259" key="13">
    <source>
        <dbReference type="PROSITE" id="PS51038"/>
    </source>
</evidence>
<dbReference type="EMBL" id="CM007906">
    <property type="protein sequence ID" value="OTF86727.1"/>
    <property type="molecule type" value="Genomic_DNA"/>
</dbReference>
<feature type="domain" description="BAH" evidence="13">
    <location>
        <begin position="607"/>
        <end position="723"/>
    </location>
</feature>
<comment type="similarity">
    <text evidence="8 9">Belongs to the class I-like SAM-binding methyltransferase superfamily. C5-methyltransferase family.</text>
</comment>
<gene>
    <name evidence="14" type="ORF">HannXRQ_Chr17g0553941</name>
</gene>
<dbReference type="InterPro" id="IPR018117">
    <property type="entry name" value="C5_DNA_meth_AS"/>
</dbReference>
<keyword evidence="6" id="KW-0539">Nucleus</keyword>
<evidence type="ECO:0000256" key="5">
    <source>
        <dbReference type="ARBA" id="ARBA00023125"/>
    </source>
</evidence>
<dbReference type="InterPro" id="IPR000953">
    <property type="entry name" value="Chromo/chromo_shadow_dom"/>
</dbReference>
<dbReference type="InterPro" id="IPR023780">
    <property type="entry name" value="Chromo_domain"/>
</dbReference>
<feature type="domain" description="Chromo" evidence="12">
    <location>
        <begin position="865"/>
        <end position="918"/>
    </location>
</feature>
<dbReference type="SUPFAM" id="SSF54160">
    <property type="entry name" value="Chromo domain-like"/>
    <property type="match status" value="1"/>
</dbReference>
<dbReference type="GO" id="GO:0003886">
    <property type="term" value="F:DNA (cytosine-5-)-methyltransferase activity"/>
    <property type="evidence" value="ECO:0000318"/>
    <property type="project" value="GO_Central"/>
</dbReference>
<comment type="catalytic activity">
    <reaction evidence="7 10">
        <text>a 2'-deoxycytidine in DNA + S-adenosyl-L-methionine = a 5-methyl-2'-deoxycytidine in DNA + S-adenosyl-L-homocysteine + H(+)</text>
        <dbReference type="Rhea" id="RHEA:13681"/>
        <dbReference type="Rhea" id="RHEA-COMP:11369"/>
        <dbReference type="Rhea" id="RHEA-COMP:11370"/>
        <dbReference type="ChEBI" id="CHEBI:15378"/>
        <dbReference type="ChEBI" id="CHEBI:57856"/>
        <dbReference type="ChEBI" id="CHEBI:59789"/>
        <dbReference type="ChEBI" id="CHEBI:85452"/>
        <dbReference type="ChEBI" id="CHEBI:85454"/>
        <dbReference type="EC" id="2.1.1.37"/>
    </reaction>
</comment>
<feature type="compositionally biased region" description="Low complexity" evidence="11">
    <location>
        <begin position="460"/>
        <end position="472"/>
    </location>
</feature>
<dbReference type="PRINTS" id="PR00105">
    <property type="entry name" value="C5METTRFRASE"/>
</dbReference>
<dbReference type="FunCoup" id="A0A251RQZ9">
    <property type="interactions" value="362"/>
</dbReference>
<evidence type="ECO:0000256" key="10">
    <source>
        <dbReference type="RuleBase" id="RU000417"/>
    </source>
</evidence>
<dbReference type="SMART" id="SM00298">
    <property type="entry name" value="CHROMO"/>
    <property type="match status" value="1"/>
</dbReference>
<proteinExistence type="inferred from homology"/>
<dbReference type="STRING" id="4232.A0A251RQZ9"/>
<dbReference type="Proteomes" id="UP000215914">
    <property type="component" value="Chromosome 17"/>
</dbReference>
<dbReference type="GO" id="GO:0003682">
    <property type="term" value="F:chromatin binding"/>
    <property type="evidence" value="ECO:0007669"/>
    <property type="project" value="InterPro"/>
</dbReference>
<sequence length="1322" mass="145967">MSSNTVEVNGTESDVAFQAFEGNFSYKVDEPPVPVPELNISVINAESVTTEVNGTESDALPVAFDALEGNFSYKVDEVPVPVPELNIGMINGETVTVTTEVNGTESDALPAAFDALEVDEVPVPVSIPVPESNSSVINSELVTTVEVNGTEYNAQPVAFEALEGKFSYKVDELPVLELNSSVINGESVTTEVNGTESDALPVAFDALEGNFSYKVDEVPVPVPIPVPESNSSEINSELVTTVEVNGTEYNAQPVAFEALEGNFSYKVDELPVLELNSSVINGESVTMVEVNGTESDALGGNFSDKVDEAPVPVRELNSSVINDESVTMVEVEVNGTESNTLDESPVLVTELNGRVENGELVQTPTTFTMDESVTMVEVEVNGTESNALAESAVLVSELNGSVANGELVQTPTTFTMDESVIITTDGASPKRSLPSSPKSPIVAASDCQQSTEDKSIPETSIQSSPGSSSVKSGNAGRGKLERLTQNGLRRSPRLPPRPQTEGTTTSGSKLKKIKSSVEEIDAQRENGSCKRKAPTGSADKKQSKRKKVLMFVGEPVPEHEAKERWGWRYELKNKRRKGQSGIINAGEEDEVHVNVECHYLQANVNGCIFSLGDCAHIKGEGMQPHVGRIVEFFKTSDDENYFRVQWFFRAEDTVMKKAAAFHDTKRLFSSTLMNDNLLECILSKVNVIEKTPMLGFQSTSIQPSEYYCDMEYSVKYSTFRSLVTATDSSATPSSLDTITTTPLDVSGEIYKTELALLDLYAGCGGMSTGLCLGAKLSGVKLVTRWAIDYHKSACDSLKLNHPETEVRHTTAEDFLELLKEWEQLCKTYILDDPTDRMNETSCDGEDESKIDESSLSDTDMAPGEYEVSSIVDICYGDPSETGQHGLKFKVRWKGYDPSDDTWEPIDALSDCQGHIQTFVRNGFKSKILPCPGDADVICGGPPCQGISGYNRFRNVDDPLNDEKNQQIVVFFDIVKFLNPKYVLMENVGDLLRFDKASLGRYAISRLVHMNYQSRLGIMAAGSYGLPQFRLRVFLWGAHPNERLPQFPLPTHEVIVRYFPPAEFEQNTVAYNEGQPRKLQEAIVLRDAISDLPPVTSHEIREEITYEMPPETEFQKYIRLPKDVKNDWFCPKGATDWKNSVLTDHRPYKVSEDDYHRLCHVPRRKGANFRDFPGIIVGDDNMVRRGPADKQVLLPSGRPLIPDYVFTFEKGKSKRPFARLWWDENVATVVTFPNLHSQAAIHPEQDRVLTLREYARLQGFPDHYRFCGNIKERYCQVGNAVAVSVSKTLGYALGMAFRKLSGGEALMTLPPDFAFQVPPLDQL</sequence>
<dbReference type="PROSITE" id="PS50013">
    <property type="entry name" value="CHROMO_2"/>
    <property type="match status" value="1"/>
</dbReference>
<dbReference type="InterPro" id="IPR050390">
    <property type="entry name" value="C5-Methyltransferase"/>
</dbReference>
<evidence type="ECO:0000256" key="8">
    <source>
        <dbReference type="PROSITE-ProRule" id="PRU01016"/>
    </source>
</evidence>